<gene>
    <name evidence="3" type="ORF">NSJP_1642</name>
</gene>
<dbReference type="Gene3D" id="3.40.30.10">
    <property type="entry name" value="Glutaredoxin"/>
    <property type="match status" value="1"/>
</dbReference>
<evidence type="ECO:0000256" key="1">
    <source>
        <dbReference type="ARBA" id="ARBA00023284"/>
    </source>
</evidence>
<dbReference type="GO" id="GO:0016209">
    <property type="term" value="F:antioxidant activity"/>
    <property type="evidence" value="ECO:0007669"/>
    <property type="project" value="InterPro"/>
</dbReference>
<evidence type="ECO:0000313" key="3">
    <source>
        <dbReference type="EMBL" id="SLM47814.1"/>
    </source>
</evidence>
<dbReference type="InterPro" id="IPR013766">
    <property type="entry name" value="Thioredoxin_domain"/>
</dbReference>
<dbReference type="SUPFAM" id="SSF52833">
    <property type="entry name" value="Thioredoxin-like"/>
    <property type="match status" value="1"/>
</dbReference>
<dbReference type="Proteomes" id="UP000192042">
    <property type="component" value="Chromosome I"/>
</dbReference>
<dbReference type="InterPro" id="IPR050553">
    <property type="entry name" value="Thioredoxin_ResA/DsbE_sf"/>
</dbReference>
<reference evidence="3 4" key="1">
    <citation type="submission" date="2017-03" db="EMBL/GenBank/DDBJ databases">
        <authorList>
            <person name="Afonso C.L."/>
            <person name="Miller P.J."/>
            <person name="Scott M.A."/>
            <person name="Spackman E."/>
            <person name="Goraichik I."/>
            <person name="Dimitrov K.M."/>
            <person name="Suarez D.L."/>
            <person name="Swayne D.E."/>
        </authorList>
    </citation>
    <scope>NUCLEOTIDE SEQUENCE [LARGE SCALE GENOMIC DNA]</scope>
    <source>
        <strain evidence="3">Genome sequencing of Nitrospira japonica strain NJ11</strain>
    </source>
</reference>
<name>A0A1W1I483_9BACT</name>
<dbReference type="InterPro" id="IPR017937">
    <property type="entry name" value="Thioredoxin_CS"/>
</dbReference>
<evidence type="ECO:0000313" key="4">
    <source>
        <dbReference type="Proteomes" id="UP000192042"/>
    </source>
</evidence>
<dbReference type="CDD" id="cd02966">
    <property type="entry name" value="TlpA_like_family"/>
    <property type="match status" value="1"/>
</dbReference>
<dbReference type="STRING" id="1325564.NSJP_1642"/>
<dbReference type="PANTHER" id="PTHR42852:SF13">
    <property type="entry name" value="PROTEIN DIPZ"/>
    <property type="match status" value="1"/>
</dbReference>
<evidence type="ECO:0000259" key="2">
    <source>
        <dbReference type="PROSITE" id="PS51352"/>
    </source>
</evidence>
<dbReference type="PROSITE" id="PS51352">
    <property type="entry name" value="THIOREDOXIN_2"/>
    <property type="match status" value="1"/>
</dbReference>
<keyword evidence="1" id="KW-0676">Redox-active center</keyword>
<dbReference type="InterPro" id="IPR036249">
    <property type="entry name" value="Thioredoxin-like_sf"/>
</dbReference>
<protein>
    <submittedName>
        <fullName evidence="3">Putative Thiol-disulfide oxidoreductase</fullName>
    </submittedName>
</protein>
<organism evidence="3 4">
    <name type="scientific">Nitrospira japonica</name>
    <dbReference type="NCBI Taxonomy" id="1325564"/>
    <lineage>
        <taxon>Bacteria</taxon>
        <taxon>Pseudomonadati</taxon>
        <taxon>Nitrospirota</taxon>
        <taxon>Nitrospiria</taxon>
        <taxon>Nitrospirales</taxon>
        <taxon>Nitrospiraceae</taxon>
        <taxon>Nitrospira</taxon>
    </lineage>
</organism>
<dbReference type="GO" id="GO:0016491">
    <property type="term" value="F:oxidoreductase activity"/>
    <property type="evidence" value="ECO:0007669"/>
    <property type="project" value="InterPro"/>
</dbReference>
<dbReference type="EMBL" id="LT828648">
    <property type="protein sequence ID" value="SLM47814.1"/>
    <property type="molecule type" value="Genomic_DNA"/>
</dbReference>
<keyword evidence="4" id="KW-1185">Reference proteome</keyword>
<dbReference type="AlphaFoldDB" id="A0A1W1I483"/>
<dbReference type="RefSeq" id="WP_172834224.1">
    <property type="nucleotide sequence ID" value="NZ_LT828648.1"/>
</dbReference>
<dbReference type="InterPro" id="IPR000866">
    <property type="entry name" value="AhpC/TSA"/>
</dbReference>
<dbReference type="PANTHER" id="PTHR42852">
    <property type="entry name" value="THIOL:DISULFIDE INTERCHANGE PROTEIN DSBE"/>
    <property type="match status" value="1"/>
</dbReference>
<feature type="domain" description="Thioredoxin" evidence="2">
    <location>
        <begin position="45"/>
        <end position="185"/>
    </location>
</feature>
<dbReference type="KEGG" id="nja:NSJP_1642"/>
<proteinExistence type="predicted"/>
<sequence length="188" mass="20388">MFHDRILWNGLALIAGALVLAAAGLSGLAGAATSDPFAALRVTPSAARAPVMPFDLTTLDGRPVRSQDLAGKVVLLNFWATWCGPCKEEMPSLARLQTRFDSAQVQILTVTADRHPQGIRQFFDQLGISLPVLFDEDQEVSRTFMVRGLPTTVLIGPDGRVSGRAVGPRAWDSDESIALMRHLLEEHS</sequence>
<dbReference type="PROSITE" id="PS00194">
    <property type="entry name" value="THIOREDOXIN_1"/>
    <property type="match status" value="1"/>
</dbReference>
<accession>A0A1W1I483</accession>
<dbReference type="Pfam" id="PF00578">
    <property type="entry name" value="AhpC-TSA"/>
    <property type="match status" value="1"/>
</dbReference>